<feature type="region of interest" description="Disordered" evidence="1">
    <location>
        <begin position="156"/>
        <end position="179"/>
    </location>
</feature>
<reference evidence="2 3" key="1">
    <citation type="submission" date="2019-09" db="EMBL/GenBank/DDBJ databases">
        <authorList>
            <person name="Chandra G."/>
            <person name="Truman W A."/>
        </authorList>
    </citation>
    <scope>NUCLEOTIDE SEQUENCE [LARGE SCALE GENOMIC DNA]</scope>
    <source>
        <strain evidence="2">PS854</strain>
    </source>
</reference>
<name>A0A5E7LCN9_PSEFL</name>
<feature type="compositionally biased region" description="Pro residues" evidence="1">
    <location>
        <begin position="163"/>
        <end position="179"/>
    </location>
</feature>
<accession>A0A5E7LCN9</accession>
<gene>
    <name evidence="2" type="ORF">PS854_03209</name>
</gene>
<sequence>MVPLLQRVTFEKRESNQSALAPFVRCLAVARHALAPVLLRGPAAIGHPWPGAANPASMPGCPLRRTSTRPHEGASTATAPRGGLPAGLFIWLVRISLCRSRLAGDSGRSDHIVAPDIALSPASRLLQLDDISPGDWSAVRPTSPASWLIQVGMQTTKTNRPAGRPPRPLLIYPPPRQAE</sequence>
<evidence type="ECO:0000256" key="1">
    <source>
        <dbReference type="SAM" id="MobiDB-lite"/>
    </source>
</evidence>
<dbReference type="EMBL" id="CABVIF010000006">
    <property type="protein sequence ID" value="VVP09268.1"/>
    <property type="molecule type" value="Genomic_DNA"/>
</dbReference>
<protein>
    <submittedName>
        <fullName evidence="2">Uncharacterized protein</fullName>
    </submittedName>
</protein>
<dbReference type="AlphaFoldDB" id="A0A5E7LCN9"/>
<evidence type="ECO:0000313" key="2">
    <source>
        <dbReference type="EMBL" id="VVP09268.1"/>
    </source>
</evidence>
<proteinExistence type="predicted"/>
<organism evidence="2 3">
    <name type="scientific">Pseudomonas fluorescens</name>
    <dbReference type="NCBI Taxonomy" id="294"/>
    <lineage>
        <taxon>Bacteria</taxon>
        <taxon>Pseudomonadati</taxon>
        <taxon>Pseudomonadota</taxon>
        <taxon>Gammaproteobacteria</taxon>
        <taxon>Pseudomonadales</taxon>
        <taxon>Pseudomonadaceae</taxon>
        <taxon>Pseudomonas</taxon>
    </lineage>
</organism>
<dbReference type="Proteomes" id="UP000327111">
    <property type="component" value="Unassembled WGS sequence"/>
</dbReference>
<evidence type="ECO:0000313" key="3">
    <source>
        <dbReference type="Proteomes" id="UP000327111"/>
    </source>
</evidence>